<reference evidence="1" key="2">
    <citation type="journal article" date="2015" name="Data Brief">
        <title>Shoot transcriptome of the giant reed, Arundo donax.</title>
        <authorList>
            <person name="Barrero R.A."/>
            <person name="Guerrero F.D."/>
            <person name="Moolhuijzen P."/>
            <person name="Goolsby J.A."/>
            <person name="Tidwell J."/>
            <person name="Bellgard S.E."/>
            <person name="Bellgard M.I."/>
        </authorList>
    </citation>
    <scope>NUCLEOTIDE SEQUENCE</scope>
    <source>
        <tissue evidence="1">Shoot tissue taken approximately 20 cm above the soil surface</tissue>
    </source>
</reference>
<dbReference type="AlphaFoldDB" id="A0A0A9A3J3"/>
<dbReference type="EMBL" id="GBRH01252254">
    <property type="protein sequence ID" value="JAD45641.1"/>
    <property type="molecule type" value="Transcribed_RNA"/>
</dbReference>
<protein>
    <submittedName>
        <fullName evidence="1">Uncharacterized protein</fullName>
    </submittedName>
</protein>
<accession>A0A0A9A3J3</accession>
<organism evidence="1">
    <name type="scientific">Arundo donax</name>
    <name type="common">Giant reed</name>
    <name type="synonym">Donax arundinaceus</name>
    <dbReference type="NCBI Taxonomy" id="35708"/>
    <lineage>
        <taxon>Eukaryota</taxon>
        <taxon>Viridiplantae</taxon>
        <taxon>Streptophyta</taxon>
        <taxon>Embryophyta</taxon>
        <taxon>Tracheophyta</taxon>
        <taxon>Spermatophyta</taxon>
        <taxon>Magnoliopsida</taxon>
        <taxon>Liliopsida</taxon>
        <taxon>Poales</taxon>
        <taxon>Poaceae</taxon>
        <taxon>PACMAD clade</taxon>
        <taxon>Arundinoideae</taxon>
        <taxon>Arundineae</taxon>
        <taxon>Arundo</taxon>
    </lineage>
</organism>
<proteinExistence type="predicted"/>
<reference evidence="1" key="1">
    <citation type="submission" date="2014-09" db="EMBL/GenBank/DDBJ databases">
        <authorList>
            <person name="Magalhaes I.L.F."/>
            <person name="Oliveira U."/>
            <person name="Santos F.R."/>
            <person name="Vidigal T.H.D.A."/>
            <person name="Brescovit A.D."/>
            <person name="Santos A.J."/>
        </authorList>
    </citation>
    <scope>NUCLEOTIDE SEQUENCE</scope>
    <source>
        <tissue evidence="1">Shoot tissue taken approximately 20 cm above the soil surface</tissue>
    </source>
</reference>
<sequence>MDDGFSKLFRISTPPVFGSSLLRTSAITSQPLGLRTLFASSK</sequence>
<evidence type="ECO:0000313" key="1">
    <source>
        <dbReference type="EMBL" id="JAD45641.1"/>
    </source>
</evidence>
<name>A0A0A9A3J3_ARUDO</name>